<dbReference type="STRING" id="69771.A0A1V6PGK9"/>
<dbReference type="PROSITE" id="PS01159">
    <property type="entry name" value="WW_DOMAIN_1"/>
    <property type="match status" value="1"/>
</dbReference>
<dbReference type="OrthoDB" id="2367685at2759"/>
<feature type="region of interest" description="Disordered" evidence="1">
    <location>
        <begin position="146"/>
        <end position="174"/>
    </location>
</feature>
<evidence type="ECO:0000313" key="4">
    <source>
        <dbReference type="Proteomes" id="UP000191522"/>
    </source>
</evidence>
<dbReference type="InterPro" id="IPR036020">
    <property type="entry name" value="WW_dom_sf"/>
</dbReference>
<feature type="region of interest" description="Disordered" evidence="1">
    <location>
        <begin position="437"/>
        <end position="484"/>
    </location>
</feature>
<feature type="region of interest" description="Disordered" evidence="1">
    <location>
        <begin position="298"/>
        <end position="400"/>
    </location>
</feature>
<evidence type="ECO:0000313" key="3">
    <source>
        <dbReference type="EMBL" id="OQD76134.1"/>
    </source>
</evidence>
<dbReference type="PROSITE" id="PS50020">
    <property type="entry name" value="WW_DOMAIN_2"/>
    <property type="match status" value="1"/>
</dbReference>
<comment type="caution">
    <text evidence="3">The sequence shown here is derived from an EMBL/GenBank/DDBJ whole genome shotgun (WGS) entry which is preliminary data.</text>
</comment>
<sequence length="484" mass="51361">MPQDAPADTAGPSSPPPRLPEGWLPQWEGVQRQWYYVQRTTGKSQWEIPTEPVVLTPSTTPTSIGTGPSQAPPSRPSTNSPQVAQGNTLAEQLGSLADGARISSSLDAQLTGQWPNPTHGSSETGQYANQAEQHLPYAYGRQLASAHGGYGTESQHRGSSGNTGMGSAGVFPGHLHQSMGQQAFAQPYPRTHWGRSGSAEHITDPYQGHALGPMPFLQRSAHGAPASHIPNVGFEHHLPEPQWRVPQQPVLSNSTSQWTGSSNLSQPLFVSQYASQGSGQSAGNLAPQSLQFSNHSILDGNPNASGFEPMHESFARHPDGSMDHSNPSMGYPLARSHSQHGASYHQQGFPDPAAMVHPPQGYQSQPSSSRGEYHSTSMARAQSGPGFGSLGFPAVPDAHGNAHEYQNPLVQVGAQQYLPKQHASHHGIAHQYYAASPTAHQGQRSDAPTSVRIAPSDSQFVSGPWASSTATPPSPGLGRPSQQG</sequence>
<dbReference type="Gene3D" id="2.20.70.10">
    <property type="match status" value="1"/>
</dbReference>
<feature type="compositionally biased region" description="Polar residues" evidence="1">
    <location>
        <begin position="438"/>
        <end position="448"/>
    </location>
</feature>
<gene>
    <name evidence="3" type="ORF">PENDEC_c005G02477</name>
</gene>
<dbReference type="SUPFAM" id="SSF51045">
    <property type="entry name" value="WW domain"/>
    <property type="match status" value="1"/>
</dbReference>
<feature type="compositionally biased region" description="Low complexity" evidence="1">
    <location>
        <begin position="462"/>
        <end position="471"/>
    </location>
</feature>
<dbReference type="EMBL" id="MDYL01000005">
    <property type="protein sequence ID" value="OQD76134.1"/>
    <property type="molecule type" value="Genomic_DNA"/>
</dbReference>
<feature type="region of interest" description="Disordered" evidence="1">
    <location>
        <begin position="41"/>
        <end position="83"/>
    </location>
</feature>
<protein>
    <recommendedName>
        <fullName evidence="2">WW domain-containing protein</fullName>
    </recommendedName>
</protein>
<organism evidence="3 4">
    <name type="scientific">Penicillium decumbens</name>
    <dbReference type="NCBI Taxonomy" id="69771"/>
    <lineage>
        <taxon>Eukaryota</taxon>
        <taxon>Fungi</taxon>
        <taxon>Dikarya</taxon>
        <taxon>Ascomycota</taxon>
        <taxon>Pezizomycotina</taxon>
        <taxon>Eurotiomycetes</taxon>
        <taxon>Eurotiomycetidae</taxon>
        <taxon>Eurotiales</taxon>
        <taxon>Aspergillaceae</taxon>
        <taxon>Penicillium</taxon>
    </lineage>
</organism>
<evidence type="ECO:0000259" key="2">
    <source>
        <dbReference type="PROSITE" id="PS50020"/>
    </source>
</evidence>
<evidence type="ECO:0000256" key="1">
    <source>
        <dbReference type="SAM" id="MobiDB-lite"/>
    </source>
</evidence>
<dbReference type="AlphaFoldDB" id="A0A1V6PGK9"/>
<accession>A0A1V6PGK9</accession>
<feature type="region of interest" description="Disordered" evidence="1">
    <location>
        <begin position="1"/>
        <end position="24"/>
    </location>
</feature>
<proteinExistence type="predicted"/>
<feature type="compositionally biased region" description="Low complexity" evidence="1">
    <location>
        <begin position="358"/>
        <end position="369"/>
    </location>
</feature>
<reference evidence="4" key="1">
    <citation type="journal article" date="2017" name="Nat. Microbiol.">
        <title>Global analysis of biosynthetic gene clusters reveals vast potential of secondary metabolite production in Penicillium species.</title>
        <authorList>
            <person name="Nielsen J.C."/>
            <person name="Grijseels S."/>
            <person name="Prigent S."/>
            <person name="Ji B."/>
            <person name="Dainat J."/>
            <person name="Nielsen K.F."/>
            <person name="Frisvad J.C."/>
            <person name="Workman M."/>
            <person name="Nielsen J."/>
        </authorList>
    </citation>
    <scope>NUCLEOTIDE SEQUENCE [LARGE SCALE GENOMIC DNA]</scope>
    <source>
        <strain evidence="4">IBT 11843</strain>
    </source>
</reference>
<feature type="compositionally biased region" description="Low complexity" evidence="1">
    <location>
        <begin position="49"/>
        <end position="69"/>
    </location>
</feature>
<feature type="compositionally biased region" description="Basic and acidic residues" evidence="1">
    <location>
        <begin position="309"/>
        <end position="322"/>
    </location>
</feature>
<dbReference type="InterPro" id="IPR001202">
    <property type="entry name" value="WW_dom"/>
</dbReference>
<feature type="domain" description="WW" evidence="2">
    <location>
        <begin position="17"/>
        <end position="51"/>
    </location>
</feature>
<name>A0A1V6PGK9_PENDC</name>
<keyword evidence="4" id="KW-1185">Reference proteome</keyword>
<dbReference type="Proteomes" id="UP000191522">
    <property type="component" value="Unassembled WGS sequence"/>
</dbReference>